<comment type="caution">
    <text evidence="3">The sequence shown here is derived from an EMBL/GenBank/DDBJ whole genome shotgun (WGS) entry which is preliminary data.</text>
</comment>
<feature type="region of interest" description="Disordered" evidence="2">
    <location>
        <begin position="50"/>
        <end position="106"/>
    </location>
</feature>
<feature type="region of interest" description="Disordered" evidence="2">
    <location>
        <begin position="233"/>
        <end position="266"/>
    </location>
</feature>
<evidence type="ECO:0000313" key="4">
    <source>
        <dbReference type="Proteomes" id="UP000070121"/>
    </source>
</evidence>
<feature type="compositionally biased region" description="Polar residues" evidence="2">
    <location>
        <begin position="342"/>
        <end position="351"/>
    </location>
</feature>
<feature type="region of interest" description="Disordered" evidence="2">
    <location>
        <begin position="383"/>
        <end position="422"/>
    </location>
</feature>
<sequence length="581" mass="62851">MSTSAPAEMSSQQSQAKPVTTPTTLTAPPLVVGPSPSTSFFATTGFQAISPLAPAGKGTPQPAVPFQSASVGQVTAKPSKSANTNDSRRATATSQQHPPAQVRIQKEATSSLKSAIMPGRPKPYKGEKFDGWKRWARRQKDSSYERYPASSKVVDAHISAVLWDSDKKKPNALSEQGAYGDFMKDWKATQYKQRPPSAPLIESIRLINNLSLPQDIVTMLEIAGWDATKCCNPTLPHSEKKKKKKLTRGSPSLKRSSEKLESESDNNAEVVLAEAKQQQGGSSFANAISLIDDPEDEDVQPSDQSTRQASSSAEAAIANPKKALPLLATLQPPKPPRPRVIASQNGESAAKSSVDLCLQGMPDTEPEQASKIDGIAKSAEQLTNETKSTKSINQDVKLLSNKPQSPSSSSSKSGKRVSTKDLRRGLHKVKKLAALSGNHTTQLQDQGGQLLAQTQKLDNLERAAGDQANNIYKLAMELEAHAAFLKKQNSTMAQLRNDNQALRTSLQDVLFPLARAVNAMQKSTKKDKRMLESNAKRANKELKEFEAAGRNAEAVKRGTRNLGQILGTPQGDRMEVDGQHL</sequence>
<name>A0A135URL4_9PEZI</name>
<evidence type="ECO:0000256" key="2">
    <source>
        <dbReference type="SAM" id="MobiDB-lite"/>
    </source>
</evidence>
<proteinExistence type="predicted"/>
<feature type="compositionally biased region" description="Polar residues" evidence="2">
    <location>
        <begin position="67"/>
        <end position="98"/>
    </location>
</feature>
<gene>
    <name evidence="3" type="ORF">CSAL01_10570</name>
</gene>
<feature type="compositionally biased region" description="Low complexity" evidence="2">
    <location>
        <begin position="18"/>
        <end position="34"/>
    </location>
</feature>
<feature type="compositionally biased region" description="Polar residues" evidence="2">
    <location>
        <begin position="383"/>
        <end position="394"/>
    </location>
</feature>
<protein>
    <submittedName>
        <fullName evidence="3">Uncharacterized protein</fullName>
    </submittedName>
</protein>
<dbReference type="OrthoDB" id="4843147at2759"/>
<feature type="coiled-coil region" evidence="1">
    <location>
        <begin position="485"/>
        <end position="555"/>
    </location>
</feature>
<dbReference type="AlphaFoldDB" id="A0A135URL4"/>
<feature type="compositionally biased region" description="Low complexity" evidence="2">
    <location>
        <begin position="397"/>
        <end position="412"/>
    </location>
</feature>
<dbReference type="Proteomes" id="UP000070121">
    <property type="component" value="Unassembled WGS sequence"/>
</dbReference>
<feature type="compositionally biased region" description="Polar residues" evidence="2">
    <location>
        <begin position="1"/>
        <end position="17"/>
    </location>
</feature>
<feature type="region of interest" description="Disordered" evidence="2">
    <location>
        <begin position="1"/>
        <end position="36"/>
    </location>
</feature>
<keyword evidence="4" id="KW-1185">Reference proteome</keyword>
<feature type="compositionally biased region" description="Polar residues" evidence="2">
    <location>
        <begin position="301"/>
        <end position="313"/>
    </location>
</feature>
<dbReference type="EMBL" id="JFFI01001127">
    <property type="protein sequence ID" value="KXH63054.1"/>
    <property type="molecule type" value="Genomic_DNA"/>
</dbReference>
<accession>A0A135URL4</accession>
<reference evidence="3 4" key="1">
    <citation type="submission" date="2014-02" db="EMBL/GenBank/DDBJ databases">
        <title>The genome sequence of Colletotrichum salicis CBS 607.94.</title>
        <authorList>
            <person name="Baroncelli R."/>
            <person name="Thon M.R."/>
        </authorList>
    </citation>
    <scope>NUCLEOTIDE SEQUENCE [LARGE SCALE GENOMIC DNA]</scope>
    <source>
        <strain evidence="3 4">CBS 607.94</strain>
    </source>
</reference>
<keyword evidence="1" id="KW-0175">Coiled coil</keyword>
<organism evidence="3 4">
    <name type="scientific">Colletotrichum salicis</name>
    <dbReference type="NCBI Taxonomy" id="1209931"/>
    <lineage>
        <taxon>Eukaryota</taxon>
        <taxon>Fungi</taxon>
        <taxon>Dikarya</taxon>
        <taxon>Ascomycota</taxon>
        <taxon>Pezizomycotina</taxon>
        <taxon>Sordariomycetes</taxon>
        <taxon>Hypocreomycetidae</taxon>
        <taxon>Glomerellales</taxon>
        <taxon>Glomerellaceae</taxon>
        <taxon>Colletotrichum</taxon>
        <taxon>Colletotrichum acutatum species complex</taxon>
    </lineage>
</organism>
<feature type="region of interest" description="Disordered" evidence="2">
    <location>
        <begin position="294"/>
        <end position="353"/>
    </location>
</feature>
<evidence type="ECO:0000313" key="3">
    <source>
        <dbReference type="EMBL" id="KXH63054.1"/>
    </source>
</evidence>
<evidence type="ECO:0000256" key="1">
    <source>
        <dbReference type="SAM" id="Coils"/>
    </source>
</evidence>